<gene>
    <name evidence="4" type="primary">pgm</name>
    <name evidence="4" type="ORF">LOOC260_119060</name>
</gene>
<feature type="binding site" evidence="3">
    <location>
        <position position="59"/>
    </location>
    <ligand>
        <name>substrate</name>
    </ligand>
</feature>
<name>A0A0A1GVW1_9LACO</name>
<dbReference type="SMART" id="SM00855">
    <property type="entry name" value="PGAM"/>
    <property type="match status" value="1"/>
</dbReference>
<sequence>MAITVYFVRHGQTYLNQYNRIQGWSDAPLTAQGVEDAKRAGQTLNQINFDAAFSSDSSRAIITAQTILASNPTKLTDPIIEPAFREEFFGYFEGADGPHTWDFLGRPLGMNDFEAMIAGLSIEKVRDMLHDADPYGDAEDNKAFWKRFDHGFDVLRQQPDNTTILVVSHGTAIRSIVSRFAPEMNPTSSPKNGSITKLTLTKDQTKVDFFNKLTLPTNM</sequence>
<reference evidence="4 5" key="1">
    <citation type="submission" date="2014-11" db="EMBL/GenBank/DDBJ databases">
        <title>Complete genome sequence and analysis of Lactobacillus hokkaidonensis LOOC260T.</title>
        <authorList>
            <person name="Tanizawa Y."/>
            <person name="Tohno M."/>
            <person name="Kaminuma E."/>
            <person name="Nakamura Y."/>
            <person name="Arita M."/>
        </authorList>
    </citation>
    <scope>NUCLEOTIDE SEQUENCE [LARGE SCALE GENOMIC DNA]</scope>
    <source>
        <strain evidence="4 5">LOOC260</strain>
    </source>
</reference>
<dbReference type="InterPro" id="IPR013078">
    <property type="entry name" value="His_Pase_superF_clade-1"/>
</dbReference>
<dbReference type="InterPro" id="IPR051695">
    <property type="entry name" value="Phosphoglycerate_Mutase"/>
</dbReference>
<organism evidence="4 5">
    <name type="scientific">Paucilactobacillus hokkaidonensis JCM 18461</name>
    <dbReference type="NCBI Taxonomy" id="1291742"/>
    <lineage>
        <taxon>Bacteria</taxon>
        <taxon>Bacillati</taxon>
        <taxon>Bacillota</taxon>
        <taxon>Bacilli</taxon>
        <taxon>Lactobacillales</taxon>
        <taxon>Lactobacillaceae</taxon>
        <taxon>Paucilactobacillus</taxon>
    </lineage>
</organism>
<proteinExistence type="predicted"/>
<evidence type="ECO:0000313" key="4">
    <source>
        <dbReference type="EMBL" id="BAP86412.1"/>
    </source>
</evidence>
<feature type="active site" description="Tele-phosphohistidine intermediate" evidence="2">
    <location>
        <position position="10"/>
    </location>
</feature>
<dbReference type="SUPFAM" id="SSF53254">
    <property type="entry name" value="Phosphoglycerate mutase-like"/>
    <property type="match status" value="1"/>
</dbReference>
<dbReference type="GO" id="GO:0004331">
    <property type="term" value="F:fructose-2,6-bisphosphate 2-phosphatase activity"/>
    <property type="evidence" value="ECO:0007669"/>
    <property type="project" value="TreeGrafter"/>
</dbReference>
<dbReference type="KEGG" id="lho:LOOC260_119060"/>
<keyword evidence="1" id="KW-0378">Hydrolase</keyword>
<dbReference type="CDD" id="cd07067">
    <property type="entry name" value="HP_PGM_like"/>
    <property type="match status" value="1"/>
</dbReference>
<evidence type="ECO:0000256" key="1">
    <source>
        <dbReference type="ARBA" id="ARBA00022801"/>
    </source>
</evidence>
<dbReference type="GO" id="GO:0043456">
    <property type="term" value="P:regulation of pentose-phosphate shunt"/>
    <property type="evidence" value="ECO:0007669"/>
    <property type="project" value="TreeGrafter"/>
</dbReference>
<dbReference type="Pfam" id="PF00300">
    <property type="entry name" value="His_Phos_1"/>
    <property type="match status" value="1"/>
</dbReference>
<dbReference type="GO" id="GO:0005829">
    <property type="term" value="C:cytosol"/>
    <property type="evidence" value="ECO:0007669"/>
    <property type="project" value="TreeGrafter"/>
</dbReference>
<dbReference type="GO" id="GO:0045820">
    <property type="term" value="P:negative regulation of glycolytic process"/>
    <property type="evidence" value="ECO:0007669"/>
    <property type="project" value="TreeGrafter"/>
</dbReference>
<accession>A0A0A1GVW1</accession>
<protein>
    <submittedName>
        <fullName evidence="4">Phosphoglycerate mutase</fullName>
    </submittedName>
</protein>
<dbReference type="STRING" id="1291742.LOOC260_119060"/>
<dbReference type="PANTHER" id="PTHR46517:SF1">
    <property type="entry name" value="FRUCTOSE-2,6-BISPHOSPHATASE TIGAR"/>
    <property type="match status" value="1"/>
</dbReference>
<dbReference type="Gene3D" id="3.40.50.1240">
    <property type="entry name" value="Phosphoglycerate mutase-like"/>
    <property type="match status" value="1"/>
</dbReference>
<evidence type="ECO:0000256" key="3">
    <source>
        <dbReference type="PIRSR" id="PIRSR613078-2"/>
    </source>
</evidence>
<dbReference type="RefSeq" id="WP_041094465.1">
    <property type="nucleotide sequence ID" value="NZ_AP014680.1"/>
</dbReference>
<dbReference type="InterPro" id="IPR029033">
    <property type="entry name" value="His_PPase_superfam"/>
</dbReference>
<feature type="active site" description="Proton donor/acceptor" evidence="2">
    <location>
        <position position="86"/>
    </location>
</feature>
<dbReference type="EMBL" id="AP014680">
    <property type="protein sequence ID" value="BAP86412.1"/>
    <property type="molecule type" value="Genomic_DNA"/>
</dbReference>
<feature type="binding site" evidence="3">
    <location>
        <begin position="9"/>
        <end position="16"/>
    </location>
    <ligand>
        <name>substrate</name>
    </ligand>
</feature>
<dbReference type="AlphaFoldDB" id="A0A0A1GVW1"/>
<evidence type="ECO:0000313" key="5">
    <source>
        <dbReference type="Proteomes" id="UP000031620"/>
    </source>
</evidence>
<evidence type="ECO:0000256" key="2">
    <source>
        <dbReference type="PIRSR" id="PIRSR613078-1"/>
    </source>
</evidence>
<dbReference type="Proteomes" id="UP000031620">
    <property type="component" value="Chromosome"/>
</dbReference>
<dbReference type="HOGENOM" id="CLU_033323_9_0_9"/>
<dbReference type="PANTHER" id="PTHR46517">
    <property type="entry name" value="FRUCTOSE-2,6-BISPHOSPHATASE TIGAR"/>
    <property type="match status" value="1"/>
</dbReference>